<feature type="transmembrane region" description="Helical" evidence="1">
    <location>
        <begin position="65"/>
        <end position="83"/>
    </location>
</feature>
<dbReference type="PANTHER" id="PTHR45757">
    <property type="entry name" value="PROTEIN CBG23364-RELATED"/>
    <property type="match status" value="1"/>
</dbReference>
<evidence type="ECO:0000313" key="2">
    <source>
        <dbReference type="EMBL" id="KIH63616.1"/>
    </source>
</evidence>
<reference evidence="2 3" key="1">
    <citation type="submission" date="2013-12" db="EMBL/GenBank/DDBJ databases">
        <title>Draft genome of the parsitic nematode Ancylostoma duodenale.</title>
        <authorList>
            <person name="Mitreva M."/>
        </authorList>
    </citation>
    <scope>NUCLEOTIDE SEQUENCE [LARGE SCALE GENOMIC DNA]</scope>
    <source>
        <strain evidence="2 3">Zhejiang</strain>
    </source>
</reference>
<gene>
    <name evidence="2" type="ORF">ANCDUO_06081</name>
</gene>
<dbReference type="GO" id="GO:0016020">
    <property type="term" value="C:membrane"/>
    <property type="evidence" value="ECO:0007669"/>
    <property type="project" value="TreeGrafter"/>
</dbReference>
<keyword evidence="1" id="KW-1133">Transmembrane helix</keyword>
<keyword evidence="1" id="KW-0812">Transmembrane</keyword>
<proteinExistence type="predicted"/>
<dbReference type="OrthoDB" id="2985014at2759"/>
<sequence>MWALFVCFIWSTEKDKNNRVNKSVHGSGLSGGKNHIVVCLSLLTGSFAVPALTKDDTFDQWRTVFLIYAFVLTLSNTIFIAFARAEPAKWTSTISPAPTSTVPVIQPMEVDVDKIIVPPTHQEGASQEENDVPKV</sequence>
<dbReference type="AlphaFoldDB" id="A0A0C2H2G3"/>
<keyword evidence="3" id="KW-1185">Reference proteome</keyword>
<name>A0A0C2H2G3_9BILA</name>
<accession>A0A0C2H2G3</accession>
<keyword evidence="1" id="KW-0472">Membrane</keyword>
<evidence type="ECO:0000313" key="3">
    <source>
        <dbReference type="Proteomes" id="UP000054047"/>
    </source>
</evidence>
<protein>
    <submittedName>
        <fullName evidence="2">Uncharacterized protein</fullName>
    </submittedName>
</protein>
<dbReference type="EMBL" id="KN728550">
    <property type="protein sequence ID" value="KIH63616.1"/>
    <property type="molecule type" value="Genomic_DNA"/>
</dbReference>
<dbReference type="Proteomes" id="UP000054047">
    <property type="component" value="Unassembled WGS sequence"/>
</dbReference>
<evidence type="ECO:0000256" key="1">
    <source>
        <dbReference type="SAM" id="Phobius"/>
    </source>
</evidence>
<organism evidence="2 3">
    <name type="scientific">Ancylostoma duodenale</name>
    <dbReference type="NCBI Taxonomy" id="51022"/>
    <lineage>
        <taxon>Eukaryota</taxon>
        <taxon>Metazoa</taxon>
        <taxon>Ecdysozoa</taxon>
        <taxon>Nematoda</taxon>
        <taxon>Chromadorea</taxon>
        <taxon>Rhabditida</taxon>
        <taxon>Rhabditina</taxon>
        <taxon>Rhabditomorpha</taxon>
        <taxon>Strongyloidea</taxon>
        <taxon>Ancylostomatidae</taxon>
        <taxon>Ancylostomatinae</taxon>
        <taxon>Ancylostoma</taxon>
    </lineage>
</organism>
<dbReference type="PANTHER" id="PTHR45757:SF18">
    <property type="entry name" value="MAJOR FACILITATOR SUPERFAMILY (MFS) PROFILE DOMAIN-CONTAINING PROTEIN"/>
    <property type="match status" value="1"/>
</dbReference>